<evidence type="ECO:0000313" key="3">
    <source>
        <dbReference type="Proteomes" id="UP000027135"/>
    </source>
</evidence>
<evidence type="ECO:0000256" key="1">
    <source>
        <dbReference type="SAM" id="MobiDB-lite"/>
    </source>
</evidence>
<name>A0A067RHT0_ZOONE</name>
<dbReference type="EMBL" id="KK852672">
    <property type="protein sequence ID" value="KDR18772.1"/>
    <property type="molecule type" value="Genomic_DNA"/>
</dbReference>
<reference evidence="2 3" key="1">
    <citation type="journal article" date="2014" name="Nat. Commun.">
        <title>Molecular traces of alternative social organization in a termite genome.</title>
        <authorList>
            <person name="Terrapon N."/>
            <person name="Li C."/>
            <person name="Robertson H.M."/>
            <person name="Ji L."/>
            <person name="Meng X."/>
            <person name="Booth W."/>
            <person name="Chen Z."/>
            <person name="Childers C.P."/>
            <person name="Glastad K.M."/>
            <person name="Gokhale K."/>
            <person name="Gowin J."/>
            <person name="Gronenberg W."/>
            <person name="Hermansen R.A."/>
            <person name="Hu H."/>
            <person name="Hunt B.G."/>
            <person name="Huylmans A.K."/>
            <person name="Khalil S.M."/>
            <person name="Mitchell R.D."/>
            <person name="Munoz-Torres M.C."/>
            <person name="Mustard J.A."/>
            <person name="Pan H."/>
            <person name="Reese J.T."/>
            <person name="Scharf M.E."/>
            <person name="Sun F."/>
            <person name="Vogel H."/>
            <person name="Xiao J."/>
            <person name="Yang W."/>
            <person name="Yang Z."/>
            <person name="Yang Z."/>
            <person name="Zhou J."/>
            <person name="Zhu J."/>
            <person name="Brent C.S."/>
            <person name="Elsik C.G."/>
            <person name="Goodisman M.A."/>
            <person name="Liberles D.A."/>
            <person name="Roe R.M."/>
            <person name="Vargo E.L."/>
            <person name="Vilcinskas A."/>
            <person name="Wang J."/>
            <person name="Bornberg-Bauer E."/>
            <person name="Korb J."/>
            <person name="Zhang G."/>
            <person name="Liebig J."/>
        </authorList>
    </citation>
    <scope>NUCLEOTIDE SEQUENCE [LARGE SCALE GENOMIC DNA]</scope>
    <source>
        <tissue evidence="2">Whole organism</tissue>
    </source>
</reference>
<feature type="region of interest" description="Disordered" evidence="1">
    <location>
        <begin position="17"/>
        <end position="38"/>
    </location>
</feature>
<keyword evidence="3" id="KW-1185">Reference proteome</keyword>
<sequence length="184" mass="21265">MLLLPLRELPSSPISRCCKNTSRNKSPQTRQHMEHIQGQDTWGKRVPKPLKRVERRPRRRRKWLTVCFTSRITDNWLVKANLLFVFMCNRRETEWHLTVQVCGTGRVGVPSKTTIVRFTVLTATNNKMAAFWSVEPCTDRRSRGDYCFNAPTSRALASVDHLTQIPVNIILTLRNSSSLCNEVK</sequence>
<protein>
    <submittedName>
        <fullName evidence="2">Uncharacterized protein</fullName>
    </submittedName>
</protein>
<dbReference type="AlphaFoldDB" id="A0A067RHT0"/>
<accession>A0A067RHT0</accession>
<organism evidence="2 3">
    <name type="scientific">Zootermopsis nevadensis</name>
    <name type="common">Dampwood termite</name>
    <dbReference type="NCBI Taxonomy" id="136037"/>
    <lineage>
        <taxon>Eukaryota</taxon>
        <taxon>Metazoa</taxon>
        <taxon>Ecdysozoa</taxon>
        <taxon>Arthropoda</taxon>
        <taxon>Hexapoda</taxon>
        <taxon>Insecta</taxon>
        <taxon>Pterygota</taxon>
        <taxon>Neoptera</taxon>
        <taxon>Polyneoptera</taxon>
        <taxon>Dictyoptera</taxon>
        <taxon>Blattodea</taxon>
        <taxon>Blattoidea</taxon>
        <taxon>Termitoidae</taxon>
        <taxon>Termopsidae</taxon>
        <taxon>Zootermopsis</taxon>
    </lineage>
</organism>
<proteinExistence type="predicted"/>
<gene>
    <name evidence="2" type="ORF">L798_06451</name>
</gene>
<evidence type="ECO:0000313" key="2">
    <source>
        <dbReference type="EMBL" id="KDR18772.1"/>
    </source>
</evidence>
<dbReference type="InParanoid" id="A0A067RHT0"/>
<dbReference type="Proteomes" id="UP000027135">
    <property type="component" value="Unassembled WGS sequence"/>
</dbReference>
<feature type="compositionally biased region" description="Polar residues" evidence="1">
    <location>
        <begin position="18"/>
        <end position="30"/>
    </location>
</feature>